<protein>
    <submittedName>
        <fullName evidence="1">Uncharacterized protein</fullName>
    </submittedName>
</protein>
<gene>
    <name evidence="1" type="ORF">ZEAMMB73_Zm00001d053558</name>
</gene>
<sequence length="105" mass="12064">MAETDCGLLLINCMLFEIEQTSLFSDNQSMQSKVSATREKEVVQTACHKDITESPWDPSYLFMVHDESDWEKVIESSKQITVRMAKALPNEIRIPDPTPDVCFFF</sequence>
<reference evidence="1" key="1">
    <citation type="submission" date="2015-12" db="EMBL/GenBank/DDBJ databases">
        <title>Update maize B73 reference genome by single molecule sequencing technologies.</title>
        <authorList>
            <consortium name="Maize Genome Sequencing Project"/>
            <person name="Ware D."/>
        </authorList>
    </citation>
    <scope>NUCLEOTIDE SEQUENCE</scope>
    <source>
        <tissue evidence="1">Seedling</tissue>
    </source>
</reference>
<dbReference type="EMBL" id="CM000780">
    <property type="protein sequence ID" value="AQK59635.1"/>
    <property type="molecule type" value="Genomic_DNA"/>
</dbReference>
<organism evidence="1">
    <name type="scientific">Zea mays</name>
    <name type="common">Maize</name>
    <dbReference type="NCBI Taxonomy" id="4577"/>
    <lineage>
        <taxon>Eukaryota</taxon>
        <taxon>Viridiplantae</taxon>
        <taxon>Streptophyta</taxon>
        <taxon>Embryophyta</taxon>
        <taxon>Tracheophyta</taxon>
        <taxon>Spermatophyta</taxon>
        <taxon>Magnoliopsida</taxon>
        <taxon>Liliopsida</taxon>
        <taxon>Poales</taxon>
        <taxon>Poaceae</taxon>
        <taxon>PACMAD clade</taxon>
        <taxon>Panicoideae</taxon>
        <taxon>Andropogonodae</taxon>
        <taxon>Andropogoneae</taxon>
        <taxon>Tripsacinae</taxon>
        <taxon>Zea</taxon>
    </lineage>
</organism>
<dbReference type="eggNOG" id="ENOG502R47S">
    <property type="taxonomic scope" value="Eukaryota"/>
</dbReference>
<proteinExistence type="predicted"/>
<dbReference type="InParanoid" id="A0A1D6QQ27"/>
<dbReference type="PaxDb" id="4577-GRMZM2G470863_P01"/>
<dbReference type="ExpressionAtlas" id="A0A1D6QQ27">
    <property type="expression patterns" value="baseline"/>
</dbReference>
<name>A0A1D6QQ27_MAIZE</name>
<accession>A0A1D6QQ27</accession>
<evidence type="ECO:0000313" key="1">
    <source>
        <dbReference type="EMBL" id="AQK59635.1"/>
    </source>
</evidence>
<dbReference type="AlphaFoldDB" id="A0A1D6QQ27"/>